<evidence type="ECO:0000256" key="4">
    <source>
        <dbReference type="ARBA" id="ARBA00022490"/>
    </source>
</evidence>
<dbReference type="GO" id="GO:0007059">
    <property type="term" value="P:chromosome segregation"/>
    <property type="evidence" value="ECO:0007669"/>
    <property type="project" value="UniProtKB-UniRule"/>
</dbReference>
<dbReference type="GO" id="GO:0009037">
    <property type="term" value="F:tyrosine-based site-specific recombinase activity"/>
    <property type="evidence" value="ECO:0007669"/>
    <property type="project" value="UniProtKB-UniRule"/>
</dbReference>
<keyword evidence="5 11" id="KW-0132">Cell division</keyword>
<evidence type="ECO:0000256" key="6">
    <source>
        <dbReference type="ARBA" id="ARBA00022829"/>
    </source>
</evidence>
<feature type="domain" description="Core-binding (CB)" evidence="13">
    <location>
        <begin position="6"/>
        <end position="92"/>
    </location>
</feature>
<feature type="active site" evidence="11">
    <location>
        <position position="153"/>
    </location>
</feature>
<dbReference type="GO" id="GO:0006313">
    <property type="term" value="P:DNA transposition"/>
    <property type="evidence" value="ECO:0007669"/>
    <property type="project" value="UniProtKB-UniRule"/>
</dbReference>
<dbReference type="EMBL" id="CP014163">
    <property type="protein sequence ID" value="AMB99702.1"/>
    <property type="molecule type" value="Genomic_DNA"/>
</dbReference>
<name>A0A0X8FM07_9LACT</name>
<keyword evidence="6 11" id="KW-0159">Chromosome partition</keyword>
<feature type="active site" evidence="11">
    <location>
        <position position="177"/>
    </location>
</feature>
<dbReference type="InterPro" id="IPR050090">
    <property type="entry name" value="Tyrosine_recombinase_XerCD"/>
</dbReference>
<dbReference type="PROSITE" id="PS51900">
    <property type="entry name" value="CB"/>
    <property type="match status" value="1"/>
</dbReference>
<dbReference type="NCBIfam" id="NF001399">
    <property type="entry name" value="PRK00283.1"/>
    <property type="match status" value="1"/>
</dbReference>
<dbReference type="PROSITE" id="PS51898">
    <property type="entry name" value="TYR_RECOMBINASE"/>
    <property type="match status" value="1"/>
</dbReference>
<evidence type="ECO:0000256" key="8">
    <source>
        <dbReference type="ARBA" id="ARBA00023125"/>
    </source>
</evidence>
<feature type="domain" description="Tyr recombinase" evidence="12">
    <location>
        <begin position="113"/>
        <end position="296"/>
    </location>
</feature>
<dbReference type="GO" id="GO:0003677">
    <property type="term" value="F:DNA binding"/>
    <property type="evidence" value="ECO:0007669"/>
    <property type="project" value="UniProtKB-UniRule"/>
</dbReference>
<evidence type="ECO:0000313" key="14">
    <source>
        <dbReference type="EMBL" id="AMB99702.1"/>
    </source>
</evidence>
<dbReference type="InterPro" id="IPR044068">
    <property type="entry name" value="CB"/>
</dbReference>
<dbReference type="Pfam" id="PF00589">
    <property type="entry name" value="Phage_integrase"/>
    <property type="match status" value="1"/>
</dbReference>
<feature type="active site" evidence="11">
    <location>
        <position position="274"/>
    </location>
</feature>
<dbReference type="Proteomes" id="UP000062260">
    <property type="component" value="Chromosome"/>
</dbReference>
<dbReference type="InterPro" id="IPR011010">
    <property type="entry name" value="DNA_brk_join_enz"/>
</dbReference>
<accession>A0A0X8FM07</accession>
<dbReference type="PANTHER" id="PTHR30349">
    <property type="entry name" value="PHAGE INTEGRASE-RELATED"/>
    <property type="match status" value="1"/>
</dbReference>
<protein>
    <recommendedName>
        <fullName evidence="3 11">Tyrosine recombinase XerD</fullName>
    </recommendedName>
</protein>
<dbReference type="STRING" id="128944.AWM75_06765"/>
<dbReference type="InterPro" id="IPR023009">
    <property type="entry name" value="Tyrosine_recombinase_XerC/XerD"/>
</dbReference>
<feature type="active site" description="O-(3'-phospho-DNA)-tyrosine intermediate" evidence="11">
    <location>
        <position position="283"/>
    </location>
</feature>
<evidence type="ECO:0000256" key="10">
    <source>
        <dbReference type="ARBA" id="ARBA00023306"/>
    </source>
</evidence>
<dbReference type="CDD" id="cd00798">
    <property type="entry name" value="INT_XerDC_C"/>
    <property type="match status" value="1"/>
</dbReference>
<dbReference type="Gene3D" id="1.10.443.10">
    <property type="entry name" value="Intergrase catalytic core"/>
    <property type="match status" value="1"/>
</dbReference>
<dbReference type="HAMAP" id="MF_01808">
    <property type="entry name" value="Recomb_XerC_XerD"/>
    <property type="match status" value="1"/>
</dbReference>
<comment type="subcellular location">
    <subcellularLocation>
        <location evidence="1 11">Cytoplasm</location>
    </subcellularLocation>
</comment>
<reference evidence="14 15" key="1">
    <citation type="journal article" date="2016" name="Genome Announc.">
        <title>Complete Genome Sequences of Aerococcus christensenii CCUG 28831T, Aerococcus sanguinicola CCUG 43001T, Aerococcus urinae CCUG 36881T, Aerococcus urinaeequi CCUG 28094T, Aerococcus urinaehominis CCUG 42038 BT, and Aerococcus viridans CCUG 4311T.</title>
        <authorList>
            <person name="Carkaci D."/>
            <person name="Dargis R."/>
            <person name="Nielsen X.C."/>
            <person name="Skovgaard O."/>
            <person name="Fuursted K."/>
            <person name="Christensen J.J."/>
        </authorList>
    </citation>
    <scope>NUCLEOTIDE SEQUENCE [LARGE SCALE GENOMIC DNA]</scope>
    <source>
        <strain evidence="14 15">CCUG42038B</strain>
    </source>
</reference>
<dbReference type="SUPFAM" id="SSF56349">
    <property type="entry name" value="DNA breaking-rejoining enzymes"/>
    <property type="match status" value="1"/>
</dbReference>
<dbReference type="InterPro" id="IPR013762">
    <property type="entry name" value="Integrase-like_cat_sf"/>
</dbReference>
<proteinExistence type="inferred from homology"/>
<evidence type="ECO:0000259" key="12">
    <source>
        <dbReference type="PROSITE" id="PS51898"/>
    </source>
</evidence>
<evidence type="ECO:0000256" key="9">
    <source>
        <dbReference type="ARBA" id="ARBA00023172"/>
    </source>
</evidence>
<dbReference type="HAMAP" id="MF_01807">
    <property type="entry name" value="Recomb_XerD"/>
    <property type="match status" value="1"/>
</dbReference>
<keyword evidence="9 11" id="KW-0233">DNA recombination</keyword>
<reference evidence="15" key="2">
    <citation type="submission" date="2016-01" db="EMBL/GenBank/DDBJ databases">
        <title>Six Aerococcus type strain genome sequencing and assembly using PacBio and Illumina Hiseq.</title>
        <authorList>
            <person name="Carkaci D."/>
            <person name="Dargis R."/>
            <person name="Nielsen X.C."/>
            <person name="Skovgaard O."/>
            <person name="Fuursted K."/>
            <person name="Christensen J.J."/>
        </authorList>
    </citation>
    <scope>NUCLEOTIDE SEQUENCE [LARGE SCALE GENOMIC DNA]</scope>
    <source>
        <strain evidence="15">CCUG42038B</strain>
    </source>
</reference>
<keyword evidence="8 11" id="KW-0238">DNA-binding</keyword>
<dbReference type="GO" id="GO:0051301">
    <property type="term" value="P:cell division"/>
    <property type="evidence" value="ECO:0007669"/>
    <property type="project" value="UniProtKB-KW"/>
</dbReference>
<dbReference type="Pfam" id="PF02899">
    <property type="entry name" value="Phage_int_SAM_1"/>
    <property type="match status" value="1"/>
</dbReference>
<dbReference type="GO" id="GO:0005737">
    <property type="term" value="C:cytoplasm"/>
    <property type="evidence" value="ECO:0007669"/>
    <property type="project" value="UniProtKB-SubCell"/>
</dbReference>
<dbReference type="InterPro" id="IPR010998">
    <property type="entry name" value="Integrase_recombinase_N"/>
</dbReference>
<keyword evidence="15" id="KW-1185">Reference proteome</keyword>
<keyword evidence="10 11" id="KW-0131">Cell cycle</keyword>
<dbReference type="NCBIfam" id="TIGR02225">
    <property type="entry name" value="recomb_XerD"/>
    <property type="match status" value="1"/>
</dbReference>
<sequence>MPTMTMTNQDLIEAFLVAMWVERGLAENTISAYRQDLGQASRLLADREVKSFMDASRQDIVASLGDLRMAGKKATTISRYLSTLRHFYKFLRLEYQLIDNPMLNISQPKKQERLPQVLTITEVDRLLASPDTSQLLGLRDRSLLELMYASGLRVSELIQLKMDDVHLEIGFLQTMGKGGKERIIPIGDQASYWLLEYINKARPKLIKDQNFDEIYLNFRGHPLTRQGIWKNLKAHVRQAGITKPVSPHTLRHSFATHILENGADLRVVQELLGHSDISTTQIYTHVHTYHMQEIYRQSHPRA</sequence>
<dbReference type="PANTHER" id="PTHR30349:SF81">
    <property type="entry name" value="TYROSINE RECOMBINASE XERC"/>
    <property type="match status" value="1"/>
</dbReference>
<organism evidence="14 15">
    <name type="scientific">Aerococcus urinaehominis</name>
    <dbReference type="NCBI Taxonomy" id="128944"/>
    <lineage>
        <taxon>Bacteria</taxon>
        <taxon>Bacillati</taxon>
        <taxon>Bacillota</taxon>
        <taxon>Bacilli</taxon>
        <taxon>Lactobacillales</taxon>
        <taxon>Aerococcaceae</taxon>
        <taxon>Aerococcus</taxon>
    </lineage>
</organism>
<evidence type="ECO:0000313" key="15">
    <source>
        <dbReference type="Proteomes" id="UP000062260"/>
    </source>
</evidence>
<comment type="similarity">
    <text evidence="2 11">Belongs to the 'phage' integrase family. XerD subfamily.</text>
</comment>
<feature type="active site" evidence="11">
    <location>
        <position position="251"/>
    </location>
</feature>
<dbReference type="NCBIfam" id="NF040815">
    <property type="entry name" value="recomb_XerA_Arch"/>
    <property type="match status" value="1"/>
</dbReference>
<dbReference type="KEGG" id="auh:AWM75_06765"/>
<dbReference type="InterPro" id="IPR004107">
    <property type="entry name" value="Integrase_SAM-like_N"/>
</dbReference>
<keyword evidence="7 11" id="KW-0229">DNA integration</keyword>
<comment type="subunit">
    <text evidence="11">Forms a cyclic heterotetrameric complex composed of two molecules of XerC and two molecules of XerD.</text>
</comment>
<dbReference type="InterPro" id="IPR002104">
    <property type="entry name" value="Integrase_catalytic"/>
</dbReference>
<comment type="function">
    <text evidence="11">Site-specific tyrosine recombinase, which acts by catalyzing the cutting and rejoining of the recombining DNA molecules. The XerC-XerD complex is essential to convert dimers of the bacterial chromosome into monomers to permit their segregation at cell division. It also contributes to the segregational stability of plasmids.</text>
</comment>
<evidence type="ECO:0000256" key="7">
    <source>
        <dbReference type="ARBA" id="ARBA00022908"/>
    </source>
</evidence>
<evidence type="ECO:0000256" key="3">
    <source>
        <dbReference type="ARBA" id="ARBA00015810"/>
    </source>
</evidence>
<dbReference type="Gene3D" id="1.10.150.130">
    <property type="match status" value="1"/>
</dbReference>
<keyword evidence="4 11" id="KW-0963">Cytoplasm</keyword>
<evidence type="ECO:0000259" key="13">
    <source>
        <dbReference type="PROSITE" id="PS51900"/>
    </source>
</evidence>
<dbReference type="InterPro" id="IPR011932">
    <property type="entry name" value="Recomb_XerD"/>
</dbReference>
<evidence type="ECO:0000256" key="1">
    <source>
        <dbReference type="ARBA" id="ARBA00004496"/>
    </source>
</evidence>
<dbReference type="AlphaFoldDB" id="A0A0X8FM07"/>
<evidence type="ECO:0000256" key="2">
    <source>
        <dbReference type="ARBA" id="ARBA00010450"/>
    </source>
</evidence>
<feature type="active site" evidence="11">
    <location>
        <position position="248"/>
    </location>
</feature>
<evidence type="ECO:0000256" key="5">
    <source>
        <dbReference type="ARBA" id="ARBA00022618"/>
    </source>
</evidence>
<evidence type="ECO:0000256" key="11">
    <source>
        <dbReference type="HAMAP-Rule" id="MF_01807"/>
    </source>
</evidence>
<gene>
    <name evidence="11" type="primary">xerD</name>
    <name evidence="14" type="ORF">AWM75_06765</name>
</gene>